<dbReference type="InterPro" id="IPR029068">
    <property type="entry name" value="Glyas_Bleomycin-R_OHBP_Dase"/>
</dbReference>
<organism evidence="3 4">
    <name type="scientific">Desulfobotulus pelophilus</name>
    <dbReference type="NCBI Taxonomy" id="2823377"/>
    <lineage>
        <taxon>Bacteria</taxon>
        <taxon>Pseudomonadati</taxon>
        <taxon>Thermodesulfobacteriota</taxon>
        <taxon>Desulfobacteria</taxon>
        <taxon>Desulfobacterales</taxon>
        <taxon>Desulfobacteraceae</taxon>
        <taxon>Desulfobotulus</taxon>
    </lineage>
</organism>
<evidence type="ECO:0000259" key="2">
    <source>
        <dbReference type="PROSITE" id="PS51819"/>
    </source>
</evidence>
<dbReference type="InterPro" id="IPR051785">
    <property type="entry name" value="MMCE/EMCE_epimerase"/>
</dbReference>
<dbReference type="InterPro" id="IPR004360">
    <property type="entry name" value="Glyas_Fos-R_dOase_dom"/>
</dbReference>
<dbReference type="RefSeq" id="WP_265425191.1">
    <property type="nucleotide sequence ID" value="NZ_JAPFPW010000010.1"/>
</dbReference>
<protein>
    <submittedName>
        <fullName evidence="3">VOC family protein</fullName>
    </submittedName>
</protein>
<feature type="domain" description="VOC" evidence="2">
    <location>
        <begin position="4"/>
        <end position="142"/>
    </location>
</feature>
<dbReference type="SUPFAM" id="SSF54593">
    <property type="entry name" value="Glyoxalase/Bleomycin resistance protein/Dihydroxybiphenyl dioxygenase"/>
    <property type="match status" value="1"/>
</dbReference>
<dbReference type="PANTHER" id="PTHR43048">
    <property type="entry name" value="METHYLMALONYL-COA EPIMERASE"/>
    <property type="match status" value="1"/>
</dbReference>
<dbReference type="Proteomes" id="UP001209681">
    <property type="component" value="Unassembled WGS sequence"/>
</dbReference>
<keyword evidence="4" id="KW-1185">Reference proteome</keyword>
<accession>A0ABT3N9Y4</accession>
<comment type="caution">
    <text evidence="3">The sequence shown here is derived from an EMBL/GenBank/DDBJ whole genome shotgun (WGS) entry which is preliminary data.</text>
</comment>
<dbReference type="PROSITE" id="PS51819">
    <property type="entry name" value="VOC"/>
    <property type="match status" value="1"/>
</dbReference>
<evidence type="ECO:0000313" key="4">
    <source>
        <dbReference type="Proteomes" id="UP001209681"/>
    </source>
</evidence>
<dbReference type="Gene3D" id="3.10.180.10">
    <property type="entry name" value="2,3-Dihydroxybiphenyl 1,2-Dioxygenase, domain 1"/>
    <property type="match status" value="1"/>
</dbReference>
<dbReference type="EMBL" id="JAPFPW010000010">
    <property type="protein sequence ID" value="MCW7754273.1"/>
    <property type="molecule type" value="Genomic_DNA"/>
</dbReference>
<gene>
    <name evidence="3" type="ORF">OOT00_09765</name>
</gene>
<evidence type="ECO:0000313" key="3">
    <source>
        <dbReference type="EMBL" id="MCW7754273.1"/>
    </source>
</evidence>
<dbReference type="PANTHER" id="PTHR43048:SF3">
    <property type="entry name" value="METHYLMALONYL-COA EPIMERASE, MITOCHONDRIAL"/>
    <property type="match status" value="1"/>
</dbReference>
<name>A0ABT3N9Y4_9BACT</name>
<proteinExistence type="predicted"/>
<evidence type="ECO:0000256" key="1">
    <source>
        <dbReference type="ARBA" id="ARBA00022723"/>
    </source>
</evidence>
<dbReference type="Pfam" id="PF00903">
    <property type="entry name" value="Glyoxalase"/>
    <property type="match status" value="1"/>
</dbReference>
<sequence>MISCMDHLNIVVTDLERSLTFFEILGFRSVMTSDLDATFLEKVTGLAGRKGRFVAMEHEGSAMRLELLQYTPPEEIPRNISLATQPGFRHLAFQVEDMEGCVKALKAHHVSFLSPVQTWEKTGKKLVYFLGPDGILMELCQYPDGKR</sequence>
<keyword evidence="1" id="KW-0479">Metal-binding</keyword>
<reference evidence="3 4" key="1">
    <citation type="submission" date="2022-11" db="EMBL/GenBank/DDBJ databases">
        <title>Desulfobotulus tamanensis H1 sp. nov. - anaerobic, alkaliphilic, sulphate reducing bacterium isolated from terrestrial mud volcano.</title>
        <authorList>
            <person name="Frolova A."/>
            <person name="Merkel A.Y."/>
            <person name="Slobodkin A.I."/>
        </authorList>
    </citation>
    <scope>NUCLEOTIDE SEQUENCE [LARGE SCALE GENOMIC DNA]</scope>
    <source>
        <strain evidence="3 4">H1</strain>
    </source>
</reference>
<dbReference type="InterPro" id="IPR037523">
    <property type="entry name" value="VOC_core"/>
</dbReference>